<dbReference type="EMBL" id="PGFJ01000002">
    <property type="protein sequence ID" value="PJJ79790.1"/>
    <property type="molecule type" value="Genomic_DNA"/>
</dbReference>
<gene>
    <name evidence="1" type="ORF">CLV57_2929</name>
</gene>
<dbReference type="OrthoDB" id="770510at2"/>
<dbReference type="AlphaFoldDB" id="A0A2H9VN90"/>
<protein>
    <submittedName>
        <fullName evidence="1">Uncharacterized protein</fullName>
    </submittedName>
</protein>
<name>A0A2H9VN90_9SPHI</name>
<comment type="caution">
    <text evidence="1">The sequence shown here is derived from an EMBL/GenBank/DDBJ whole genome shotgun (WGS) entry which is preliminary data.</text>
</comment>
<evidence type="ECO:0000313" key="2">
    <source>
        <dbReference type="Proteomes" id="UP000242687"/>
    </source>
</evidence>
<keyword evidence="2" id="KW-1185">Reference proteome</keyword>
<dbReference type="RefSeq" id="WP_100342101.1">
    <property type="nucleotide sequence ID" value="NZ_PGFJ01000002.1"/>
</dbReference>
<accession>A0A2H9VN90</accession>
<dbReference type="Proteomes" id="UP000242687">
    <property type="component" value="Unassembled WGS sequence"/>
</dbReference>
<reference evidence="1 2" key="1">
    <citation type="submission" date="2017-11" db="EMBL/GenBank/DDBJ databases">
        <title>Genomic Encyclopedia of Archaeal and Bacterial Type Strains, Phase II (KMG-II): From Individual Species to Whole Genera.</title>
        <authorList>
            <person name="Goeker M."/>
        </authorList>
    </citation>
    <scope>NUCLEOTIDE SEQUENCE [LARGE SCALE GENOMIC DNA]</scope>
    <source>
        <strain evidence="1 2">DSM 28175</strain>
    </source>
</reference>
<evidence type="ECO:0000313" key="1">
    <source>
        <dbReference type="EMBL" id="PJJ79790.1"/>
    </source>
</evidence>
<organism evidence="1 2">
    <name type="scientific">Mucilaginibacter auburnensis</name>
    <dbReference type="NCBI Taxonomy" id="1457233"/>
    <lineage>
        <taxon>Bacteria</taxon>
        <taxon>Pseudomonadati</taxon>
        <taxon>Bacteroidota</taxon>
        <taxon>Sphingobacteriia</taxon>
        <taxon>Sphingobacteriales</taxon>
        <taxon>Sphingobacteriaceae</taxon>
        <taxon>Mucilaginibacter</taxon>
    </lineage>
</organism>
<sequence>MKIGVRLQKLLDKIYPPDAKMEFQLDRTDVVFKTDGEGRPVLLFVGRKNADGQIKGERFARTLKKLSDGTMKDHWENKGQTS</sequence>
<proteinExistence type="predicted"/>